<protein>
    <recommendedName>
        <fullName evidence="1">EF-hand domain-containing protein</fullName>
    </recommendedName>
</protein>
<dbReference type="EMBL" id="CAJOBP010054844">
    <property type="protein sequence ID" value="CAF4828587.1"/>
    <property type="molecule type" value="Genomic_DNA"/>
</dbReference>
<reference evidence="2" key="1">
    <citation type="submission" date="2021-02" db="EMBL/GenBank/DDBJ databases">
        <authorList>
            <person name="Nowell W R."/>
        </authorList>
    </citation>
    <scope>NUCLEOTIDE SEQUENCE</scope>
</reference>
<name>A0A821QWT3_9BILA</name>
<dbReference type="Proteomes" id="UP000663873">
    <property type="component" value="Unassembled WGS sequence"/>
</dbReference>
<evidence type="ECO:0000259" key="1">
    <source>
        <dbReference type="PROSITE" id="PS50222"/>
    </source>
</evidence>
<feature type="non-terminal residue" evidence="2">
    <location>
        <position position="1"/>
    </location>
</feature>
<accession>A0A821QWT3</accession>
<gene>
    <name evidence="2" type="ORF">UJA718_LOCUS42498</name>
</gene>
<proteinExistence type="predicted"/>
<organism evidence="2 3">
    <name type="scientific">Rotaria socialis</name>
    <dbReference type="NCBI Taxonomy" id="392032"/>
    <lineage>
        <taxon>Eukaryota</taxon>
        <taxon>Metazoa</taxon>
        <taxon>Spiralia</taxon>
        <taxon>Gnathifera</taxon>
        <taxon>Rotifera</taxon>
        <taxon>Eurotatoria</taxon>
        <taxon>Bdelloidea</taxon>
        <taxon>Philodinida</taxon>
        <taxon>Philodinidae</taxon>
        <taxon>Rotaria</taxon>
    </lineage>
</organism>
<dbReference type="GO" id="GO:0005509">
    <property type="term" value="F:calcium ion binding"/>
    <property type="evidence" value="ECO:0007669"/>
    <property type="project" value="InterPro"/>
</dbReference>
<dbReference type="InterPro" id="IPR002048">
    <property type="entry name" value="EF_hand_dom"/>
</dbReference>
<dbReference type="PROSITE" id="PS50222">
    <property type="entry name" value="EF_HAND_2"/>
    <property type="match status" value="1"/>
</dbReference>
<sequence length="97" mass="11386">ALRISQIIPKFEAPRKFNLTKIAKDLKDFGIHSLKDDKHIEGLPLERNGQINPDFHKEIFLGNHELFESDIQSDENKRNKKLEEIFNEADLDHDQHL</sequence>
<evidence type="ECO:0000313" key="2">
    <source>
        <dbReference type="EMBL" id="CAF4828587.1"/>
    </source>
</evidence>
<comment type="caution">
    <text evidence="2">The sequence shown here is derived from an EMBL/GenBank/DDBJ whole genome shotgun (WGS) entry which is preliminary data.</text>
</comment>
<keyword evidence="3" id="KW-1185">Reference proteome</keyword>
<evidence type="ECO:0000313" key="3">
    <source>
        <dbReference type="Proteomes" id="UP000663873"/>
    </source>
</evidence>
<feature type="non-terminal residue" evidence="2">
    <location>
        <position position="97"/>
    </location>
</feature>
<feature type="domain" description="EF-hand" evidence="1">
    <location>
        <begin position="77"/>
        <end position="97"/>
    </location>
</feature>
<dbReference type="AlphaFoldDB" id="A0A821QWT3"/>